<reference evidence="1 2" key="1">
    <citation type="submission" date="2021-06" db="EMBL/GenBank/DDBJ databases">
        <title>Actinomycetes sequencing.</title>
        <authorList>
            <person name="Shan Q."/>
        </authorList>
    </citation>
    <scope>NUCLEOTIDE SEQUENCE [LARGE SCALE GENOMIC DNA]</scope>
    <source>
        <strain evidence="1 2">NEAU-G5</strain>
    </source>
</reference>
<comment type="caution">
    <text evidence="1">The sequence shown here is derived from an EMBL/GenBank/DDBJ whole genome shotgun (WGS) entry which is preliminary data.</text>
</comment>
<sequence>MARVVLAVVIIPSILIFGYHRFEAWRNPPSQTWHLANSITVKGFNRLTVIDDPVDAPMAEAYFIGPPPKPDPLAVVTVPTIQLATSPRPDLGRPHDTRSVVTAGGFRPDGCGAIVSYDSDPRPTVGLMEDEHHISILTKQQITDVLNGTKVFIEVVVSDCGW</sequence>
<name>A0ABS6B9B3_9NOCA</name>
<accession>A0ABS6B9B3</accession>
<dbReference type="Proteomes" id="UP000733379">
    <property type="component" value="Unassembled WGS sequence"/>
</dbReference>
<protein>
    <submittedName>
        <fullName evidence="1">Uncharacterized protein</fullName>
    </submittedName>
</protein>
<dbReference type="RefSeq" id="WP_215922411.1">
    <property type="nucleotide sequence ID" value="NZ_JAHKNI010000014.1"/>
</dbReference>
<organism evidence="1 2">
    <name type="scientific">Nocardia albiluteola</name>
    <dbReference type="NCBI Taxonomy" id="2842303"/>
    <lineage>
        <taxon>Bacteria</taxon>
        <taxon>Bacillati</taxon>
        <taxon>Actinomycetota</taxon>
        <taxon>Actinomycetes</taxon>
        <taxon>Mycobacteriales</taxon>
        <taxon>Nocardiaceae</taxon>
        <taxon>Nocardia</taxon>
    </lineage>
</organism>
<gene>
    <name evidence="1" type="ORF">KO481_33030</name>
</gene>
<evidence type="ECO:0000313" key="1">
    <source>
        <dbReference type="EMBL" id="MBU3066331.1"/>
    </source>
</evidence>
<evidence type="ECO:0000313" key="2">
    <source>
        <dbReference type="Proteomes" id="UP000733379"/>
    </source>
</evidence>
<proteinExistence type="predicted"/>
<keyword evidence="2" id="KW-1185">Reference proteome</keyword>
<dbReference type="EMBL" id="JAHKNI010000014">
    <property type="protein sequence ID" value="MBU3066331.1"/>
    <property type="molecule type" value="Genomic_DNA"/>
</dbReference>